<reference evidence="1 2" key="1">
    <citation type="submission" date="2022-01" db="EMBL/GenBank/DDBJ databases">
        <title>Mariniradius saccharolyticus sp. nov., isolated from sediment of a river.</title>
        <authorList>
            <person name="Liu H."/>
        </authorList>
    </citation>
    <scope>NUCLEOTIDE SEQUENCE [LARGE SCALE GENOMIC DNA]</scope>
    <source>
        <strain evidence="1 2">RY-2</strain>
    </source>
</reference>
<gene>
    <name evidence="1" type="ORF">L0U89_08265</name>
</gene>
<organism evidence="1 2">
    <name type="scientific">Mariniradius sediminis</name>
    <dbReference type="NCBI Taxonomy" id="2909237"/>
    <lineage>
        <taxon>Bacteria</taxon>
        <taxon>Pseudomonadati</taxon>
        <taxon>Bacteroidota</taxon>
        <taxon>Cytophagia</taxon>
        <taxon>Cytophagales</taxon>
        <taxon>Cyclobacteriaceae</taxon>
        <taxon>Mariniradius</taxon>
    </lineage>
</organism>
<comment type="caution">
    <text evidence="1">The sequence shown here is derived from an EMBL/GenBank/DDBJ whole genome shotgun (WGS) entry which is preliminary data.</text>
</comment>
<dbReference type="InterPro" id="IPR036412">
    <property type="entry name" value="HAD-like_sf"/>
</dbReference>
<dbReference type="InterPro" id="IPR023214">
    <property type="entry name" value="HAD_sf"/>
</dbReference>
<dbReference type="SFLD" id="SFLDG01129">
    <property type="entry name" value="C1.5:_HAD__Beta-PGM__Phosphata"/>
    <property type="match status" value="1"/>
</dbReference>
<dbReference type="SUPFAM" id="SSF56784">
    <property type="entry name" value="HAD-like"/>
    <property type="match status" value="1"/>
</dbReference>
<dbReference type="EMBL" id="JAKEVZ010000005">
    <property type="protein sequence ID" value="MCF1751061.1"/>
    <property type="molecule type" value="Genomic_DNA"/>
</dbReference>
<dbReference type="InterPro" id="IPR006439">
    <property type="entry name" value="HAD-SF_hydro_IA"/>
</dbReference>
<dbReference type="PANTHER" id="PTHR43611:SF3">
    <property type="entry name" value="FLAVIN MONONUCLEOTIDE HYDROLASE 1, CHLOROPLATIC"/>
    <property type="match status" value="1"/>
</dbReference>
<accession>A0ABS9BSK4</accession>
<dbReference type="Gene3D" id="1.10.150.240">
    <property type="entry name" value="Putative phosphatase, domain 2"/>
    <property type="match status" value="1"/>
</dbReference>
<dbReference type="CDD" id="cd02603">
    <property type="entry name" value="HAD_sEH-N_like"/>
    <property type="match status" value="1"/>
</dbReference>
<dbReference type="RefSeq" id="WP_234861099.1">
    <property type="nucleotide sequence ID" value="NZ_JAKEVZ010000005.1"/>
</dbReference>
<dbReference type="PANTHER" id="PTHR43611">
    <property type="entry name" value="ALPHA-D-GLUCOSE 1-PHOSPHATE PHOSPHATASE"/>
    <property type="match status" value="1"/>
</dbReference>
<evidence type="ECO:0000313" key="1">
    <source>
        <dbReference type="EMBL" id="MCF1751061.1"/>
    </source>
</evidence>
<proteinExistence type="predicted"/>
<dbReference type="NCBIfam" id="TIGR01509">
    <property type="entry name" value="HAD-SF-IA-v3"/>
    <property type="match status" value="1"/>
</dbReference>
<dbReference type="InterPro" id="IPR023198">
    <property type="entry name" value="PGP-like_dom2"/>
</dbReference>
<sequence>MNQLSGVDFLIFDLGNVIIDIDYEFSMNELRKLLPAEKHPLVQQFFPSKFHKDYEKGLITSSQFRDAVRELYQENWTDAQIDYVWNSLLRELPQERLDLVARLREEFGTGVLSNTNEIHILKMNEILQEKAGIPSMHVFCDHVFLSHEMGLAKPDEAIYKAVIEQIGIPASKVLFFDDLPANLEGAKRVGLKTFHIHHPKALIEFFSDVQ</sequence>
<evidence type="ECO:0000313" key="2">
    <source>
        <dbReference type="Proteomes" id="UP001201449"/>
    </source>
</evidence>
<protein>
    <submittedName>
        <fullName evidence="1">HAD family phosphatase</fullName>
    </submittedName>
</protein>
<keyword evidence="2" id="KW-1185">Reference proteome</keyword>
<dbReference type="PRINTS" id="PR00413">
    <property type="entry name" value="HADHALOGNASE"/>
</dbReference>
<dbReference type="Gene3D" id="3.40.50.1000">
    <property type="entry name" value="HAD superfamily/HAD-like"/>
    <property type="match status" value="1"/>
</dbReference>
<name>A0ABS9BSK4_9BACT</name>
<dbReference type="SFLD" id="SFLDS00003">
    <property type="entry name" value="Haloacid_Dehalogenase"/>
    <property type="match status" value="1"/>
</dbReference>
<dbReference type="Pfam" id="PF00702">
    <property type="entry name" value="Hydrolase"/>
    <property type="match status" value="1"/>
</dbReference>
<dbReference type="Proteomes" id="UP001201449">
    <property type="component" value="Unassembled WGS sequence"/>
</dbReference>